<dbReference type="PANTHER" id="PTHR15239">
    <property type="entry name" value="NUCLEAR EXPORT MEDIATOR FACTOR NEMF"/>
    <property type="match status" value="1"/>
</dbReference>
<keyword evidence="4" id="KW-1185">Reference proteome</keyword>
<feature type="compositionally biased region" description="Basic residues" evidence="1">
    <location>
        <begin position="431"/>
        <end position="441"/>
    </location>
</feature>
<feature type="compositionally biased region" description="Basic and acidic residues" evidence="1">
    <location>
        <begin position="367"/>
        <end position="380"/>
    </location>
</feature>
<protein>
    <recommendedName>
        <fullName evidence="2">NFACT RNA-binding domain-containing protein</fullName>
    </recommendedName>
</protein>
<evidence type="ECO:0000313" key="3">
    <source>
        <dbReference type="EMBL" id="KAJ9154643.1"/>
    </source>
</evidence>
<comment type="caution">
    <text evidence="3">The sequence shown here is derived from an EMBL/GenBank/DDBJ whole genome shotgun (WGS) entry which is preliminary data.</text>
</comment>
<proteinExistence type="predicted"/>
<gene>
    <name evidence="3" type="ORF">P3X46_027961</name>
</gene>
<evidence type="ECO:0000259" key="2">
    <source>
        <dbReference type="Pfam" id="PF05670"/>
    </source>
</evidence>
<dbReference type="InterPro" id="IPR008532">
    <property type="entry name" value="NFACT_RNA-bd"/>
</dbReference>
<sequence>MAVLIEYNLEDVDAVILAVRVALAKGMSWEYLTRMVKEEKKLGNLVAGLIDKLHLERNCMTLLLSNSLNDMDDDEKTLPVDKVEVDLALSAHANARRCYEQKKKQESKEEKAVTAHEKAFKAAERETHLQLSHEKSVATISHMCKVHWFEKFNWFISCENYLVIIGCDAQQNEMIVKRYMSKGDLKVYVHADLCGASCTVIKNHRPEQLGPPLTLNQAGCFAVCHSQAWDSKILTSAWCVYPHQVSKTAPTGEYLTVGSFMIRGPLIMGFGLLLCLDECSLGSHLNESDRQRTCVRIKNIADDLTVSNTGVTDLHRFLLLDNYTTSGVNKEDASNIVGNGSHYRALGLGAAAVSRKNYGVETSQESKATERRDKTHISKAERRKHKNGHKSGAGDANIELENEESKESGVPISQSEKSVQNSEAGSGKISRGQKGKLKKMKEKYANQDEEERSIRMALLASAGNTRKKDGETQNGNAPAGNGKIPVTSMCSIPSGLSLRNIVDI</sequence>
<dbReference type="Pfam" id="PF05670">
    <property type="entry name" value="NFACT-R_1"/>
    <property type="match status" value="1"/>
</dbReference>
<feature type="region of interest" description="Disordered" evidence="1">
    <location>
        <begin position="357"/>
        <end position="490"/>
    </location>
</feature>
<dbReference type="EMBL" id="JARPOI010000015">
    <property type="protein sequence ID" value="KAJ9154643.1"/>
    <property type="molecule type" value="Genomic_DNA"/>
</dbReference>
<name>A0ABQ9L1F7_HEVBR</name>
<dbReference type="PANTHER" id="PTHR15239:SF6">
    <property type="entry name" value="RIBOSOME QUALITY CONTROL COMPLEX SUBUNIT NEMF"/>
    <property type="match status" value="1"/>
</dbReference>
<organism evidence="3 4">
    <name type="scientific">Hevea brasiliensis</name>
    <name type="common">Para rubber tree</name>
    <name type="synonym">Siphonia brasiliensis</name>
    <dbReference type="NCBI Taxonomy" id="3981"/>
    <lineage>
        <taxon>Eukaryota</taxon>
        <taxon>Viridiplantae</taxon>
        <taxon>Streptophyta</taxon>
        <taxon>Embryophyta</taxon>
        <taxon>Tracheophyta</taxon>
        <taxon>Spermatophyta</taxon>
        <taxon>Magnoliopsida</taxon>
        <taxon>eudicotyledons</taxon>
        <taxon>Gunneridae</taxon>
        <taxon>Pentapetalae</taxon>
        <taxon>rosids</taxon>
        <taxon>fabids</taxon>
        <taxon>Malpighiales</taxon>
        <taxon>Euphorbiaceae</taxon>
        <taxon>Crotonoideae</taxon>
        <taxon>Micrandreae</taxon>
        <taxon>Hevea</taxon>
    </lineage>
</organism>
<feature type="domain" description="NFACT RNA-binding" evidence="2">
    <location>
        <begin position="151"/>
        <end position="264"/>
    </location>
</feature>
<dbReference type="InterPro" id="IPR051608">
    <property type="entry name" value="RQC_Subunit_NEMF"/>
</dbReference>
<accession>A0ABQ9L1F7</accession>
<evidence type="ECO:0000256" key="1">
    <source>
        <dbReference type="SAM" id="MobiDB-lite"/>
    </source>
</evidence>
<evidence type="ECO:0000313" key="4">
    <source>
        <dbReference type="Proteomes" id="UP001174677"/>
    </source>
</evidence>
<feature type="compositionally biased region" description="Polar residues" evidence="1">
    <location>
        <begin position="411"/>
        <end position="424"/>
    </location>
</feature>
<reference evidence="3 4" key="1">
    <citation type="journal article" date="2023" name="Plant Biotechnol. J.">
        <title>Chromosome-level wild Hevea brasiliensis genome provides new tools for genomic-assisted breeding and valuable loci to elevate rubber yield.</title>
        <authorList>
            <person name="Cheng H."/>
            <person name="Song X."/>
            <person name="Hu Y."/>
            <person name="Wu T."/>
            <person name="Yang Q."/>
            <person name="An Z."/>
            <person name="Feng S."/>
            <person name="Deng Z."/>
            <person name="Wu W."/>
            <person name="Zeng X."/>
            <person name="Tu M."/>
            <person name="Wang X."/>
            <person name="Huang H."/>
        </authorList>
    </citation>
    <scope>NUCLEOTIDE SEQUENCE [LARGE SCALE GENOMIC DNA]</scope>
    <source>
        <strain evidence="3">MT/VB/25A 57/8</strain>
    </source>
</reference>
<dbReference type="Proteomes" id="UP001174677">
    <property type="component" value="Chromosome 15"/>
</dbReference>